<keyword evidence="2" id="KW-1185">Reference proteome</keyword>
<dbReference type="OrthoDB" id="10529622at2759"/>
<name>A0A1Q9BWW0_SYMMI</name>
<feature type="non-terminal residue" evidence="1">
    <location>
        <position position="1"/>
    </location>
</feature>
<accession>A0A1Q9BWW0</accession>
<sequence length="152" mass="16510">GDWARGGSIEWLPEDEELVEVDELLPCAEKSSAEDLRIQEQLSAAAFAYGSLVDDLLHQVPELEDLPSERADIELDTVLINWQQRQVQGQDLDEITEGLLTSLADDAKVQAPLAAWPTEPTVPFKERDWQAESLFGATVGSGLGAKAPRGGG</sequence>
<comment type="caution">
    <text evidence="1">The sequence shown here is derived from an EMBL/GenBank/DDBJ whole genome shotgun (WGS) entry which is preliminary data.</text>
</comment>
<reference evidence="1 2" key="1">
    <citation type="submission" date="2016-02" db="EMBL/GenBank/DDBJ databases">
        <title>Genome analysis of coral dinoflagellate symbionts highlights evolutionary adaptations to a symbiotic lifestyle.</title>
        <authorList>
            <person name="Aranda M."/>
            <person name="Li Y."/>
            <person name="Liew Y.J."/>
            <person name="Baumgarten S."/>
            <person name="Simakov O."/>
            <person name="Wilson M."/>
            <person name="Piel J."/>
            <person name="Ashoor H."/>
            <person name="Bougouffa S."/>
            <person name="Bajic V.B."/>
            <person name="Ryu T."/>
            <person name="Ravasi T."/>
            <person name="Bayer T."/>
            <person name="Micklem G."/>
            <person name="Kim H."/>
            <person name="Bhak J."/>
            <person name="Lajeunesse T.C."/>
            <person name="Voolstra C.R."/>
        </authorList>
    </citation>
    <scope>NUCLEOTIDE SEQUENCE [LARGE SCALE GENOMIC DNA]</scope>
    <source>
        <strain evidence="1 2">CCMP2467</strain>
    </source>
</reference>
<organism evidence="1 2">
    <name type="scientific">Symbiodinium microadriaticum</name>
    <name type="common">Dinoflagellate</name>
    <name type="synonym">Zooxanthella microadriatica</name>
    <dbReference type="NCBI Taxonomy" id="2951"/>
    <lineage>
        <taxon>Eukaryota</taxon>
        <taxon>Sar</taxon>
        <taxon>Alveolata</taxon>
        <taxon>Dinophyceae</taxon>
        <taxon>Suessiales</taxon>
        <taxon>Symbiodiniaceae</taxon>
        <taxon>Symbiodinium</taxon>
    </lineage>
</organism>
<dbReference type="AlphaFoldDB" id="A0A1Q9BWW0"/>
<protein>
    <submittedName>
        <fullName evidence="1">Uncharacterized protein</fullName>
    </submittedName>
</protein>
<gene>
    <name evidence="1" type="ORF">AK812_SmicGene45094</name>
</gene>
<dbReference type="Proteomes" id="UP000186817">
    <property type="component" value="Unassembled WGS sequence"/>
</dbReference>
<evidence type="ECO:0000313" key="2">
    <source>
        <dbReference type="Proteomes" id="UP000186817"/>
    </source>
</evidence>
<dbReference type="EMBL" id="LSRX01002742">
    <property type="protein sequence ID" value="OLP75156.1"/>
    <property type="molecule type" value="Genomic_DNA"/>
</dbReference>
<proteinExistence type="predicted"/>
<evidence type="ECO:0000313" key="1">
    <source>
        <dbReference type="EMBL" id="OLP75156.1"/>
    </source>
</evidence>